<dbReference type="EMBL" id="VSSQ01001180">
    <property type="protein sequence ID" value="MPM05944.1"/>
    <property type="molecule type" value="Genomic_DNA"/>
</dbReference>
<reference evidence="11" key="1">
    <citation type="submission" date="2019-08" db="EMBL/GenBank/DDBJ databases">
        <authorList>
            <person name="Kucharzyk K."/>
            <person name="Murdoch R.W."/>
            <person name="Higgins S."/>
            <person name="Loffler F."/>
        </authorList>
    </citation>
    <scope>NUCLEOTIDE SEQUENCE</scope>
</reference>
<protein>
    <recommendedName>
        <fullName evidence="10">TonB C-terminal domain-containing protein</fullName>
    </recommendedName>
</protein>
<dbReference type="Gene3D" id="3.30.1150.10">
    <property type="match status" value="1"/>
</dbReference>
<dbReference type="SUPFAM" id="SSF74653">
    <property type="entry name" value="TolA/TonB C-terminal domain"/>
    <property type="match status" value="1"/>
</dbReference>
<comment type="caution">
    <text evidence="11">The sequence shown here is derived from an EMBL/GenBank/DDBJ whole genome shotgun (WGS) entry which is preliminary data.</text>
</comment>
<dbReference type="GO" id="GO:0031992">
    <property type="term" value="F:energy transducer activity"/>
    <property type="evidence" value="ECO:0007669"/>
    <property type="project" value="TreeGrafter"/>
</dbReference>
<gene>
    <name evidence="11" type="ORF">SDC9_52239</name>
</gene>
<keyword evidence="8" id="KW-1133">Transmembrane helix</keyword>
<evidence type="ECO:0000256" key="3">
    <source>
        <dbReference type="ARBA" id="ARBA00022448"/>
    </source>
</evidence>
<feature type="domain" description="TonB C-terminal" evidence="10">
    <location>
        <begin position="49"/>
        <end position="141"/>
    </location>
</feature>
<evidence type="ECO:0000256" key="2">
    <source>
        <dbReference type="ARBA" id="ARBA00006555"/>
    </source>
</evidence>
<organism evidence="11">
    <name type="scientific">bioreactor metagenome</name>
    <dbReference type="NCBI Taxonomy" id="1076179"/>
    <lineage>
        <taxon>unclassified sequences</taxon>
        <taxon>metagenomes</taxon>
        <taxon>ecological metagenomes</taxon>
    </lineage>
</organism>
<comment type="subcellular location">
    <subcellularLocation>
        <location evidence="1">Cell inner membrane</location>
        <topology evidence="1">Single-pass membrane protein</topology>
        <orientation evidence="1">Periplasmic side</orientation>
    </subcellularLocation>
</comment>
<dbReference type="PROSITE" id="PS52015">
    <property type="entry name" value="TONB_CTD"/>
    <property type="match status" value="1"/>
</dbReference>
<evidence type="ECO:0000259" key="10">
    <source>
        <dbReference type="PROSITE" id="PS52015"/>
    </source>
</evidence>
<dbReference type="GO" id="GO:0055085">
    <property type="term" value="P:transmembrane transport"/>
    <property type="evidence" value="ECO:0007669"/>
    <property type="project" value="InterPro"/>
</dbReference>
<keyword evidence="4" id="KW-1003">Cell membrane</keyword>
<dbReference type="InterPro" id="IPR037682">
    <property type="entry name" value="TonB_C"/>
</dbReference>
<dbReference type="PANTHER" id="PTHR33446:SF2">
    <property type="entry name" value="PROTEIN TONB"/>
    <property type="match status" value="1"/>
</dbReference>
<proteinExistence type="inferred from homology"/>
<keyword evidence="5" id="KW-0997">Cell inner membrane</keyword>
<evidence type="ECO:0000256" key="9">
    <source>
        <dbReference type="ARBA" id="ARBA00023136"/>
    </source>
</evidence>
<dbReference type="AlphaFoldDB" id="A0A644WV44"/>
<keyword evidence="3" id="KW-0813">Transport</keyword>
<dbReference type="NCBIfam" id="TIGR01352">
    <property type="entry name" value="tonB_Cterm"/>
    <property type="match status" value="1"/>
</dbReference>
<keyword evidence="6" id="KW-0812">Transmembrane</keyword>
<evidence type="ECO:0000256" key="8">
    <source>
        <dbReference type="ARBA" id="ARBA00022989"/>
    </source>
</evidence>
<evidence type="ECO:0000256" key="6">
    <source>
        <dbReference type="ARBA" id="ARBA00022692"/>
    </source>
</evidence>
<comment type="similarity">
    <text evidence="2">Belongs to the TonB family.</text>
</comment>
<evidence type="ECO:0000313" key="11">
    <source>
        <dbReference type="EMBL" id="MPM05944.1"/>
    </source>
</evidence>
<dbReference type="GO" id="GO:0098797">
    <property type="term" value="C:plasma membrane protein complex"/>
    <property type="evidence" value="ECO:0007669"/>
    <property type="project" value="TreeGrafter"/>
</dbReference>
<dbReference type="InterPro" id="IPR051045">
    <property type="entry name" value="TonB-dependent_transducer"/>
</dbReference>
<evidence type="ECO:0000256" key="7">
    <source>
        <dbReference type="ARBA" id="ARBA00022927"/>
    </source>
</evidence>
<sequence>MNKLLNPLSLFALLVMVFAFSLNVNAQEKKSDNSDVVFTVVENEAEFPGGIEAMNRFMAENIKYPTLAKQKNIEGKVIISFIVEKNGTLSDIRTIKDIGEGCGDEGVRIVKLMPKWKPAKQKGQPVRQQFLLPISFVLTNK</sequence>
<dbReference type="InterPro" id="IPR006260">
    <property type="entry name" value="TonB/TolA_C"/>
</dbReference>
<dbReference type="Pfam" id="PF03544">
    <property type="entry name" value="TonB_C"/>
    <property type="match status" value="1"/>
</dbReference>
<dbReference type="GO" id="GO:0015031">
    <property type="term" value="P:protein transport"/>
    <property type="evidence" value="ECO:0007669"/>
    <property type="project" value="UniProtKB-KW"/>
</dbReference>
<evidence type="ECO:0000256" key="1">
    <source>
        <dbReference type="ARBA" id="ARBA00004383"/>
    </source>
</evidence>
<keyword evidence="7" id="KW-0653">Protein transport</keyword>
<accession>A0A644WV44</accession>
<evidence type="ECO:0000256" key="4">
    <source>
        <dbReference type="ARBA" id="ARBA00022475"/>
    </source>
</evidence>
<dbReference type="PANTHER" id="PTHR33446">
    <property type="entry name" value="PROTEIN TONB-RELATED"/>
    <property type="match status" value="1"/>
</dbReference>
<name>A0A644WV44_9ZZZZ</name>
<keyword evidence="9" id="KW-0472">Membrane</keyword>
<evidence type="ECO:0000256" key="5">
    <source>
        <dbReference type="ARBA" id="ARBA00022519"/>
    </source>
</evidence>